<evidence type="ECO:0000256" key="1">
    <source>
        <dbReference type="SAM" id="MobiDB-lite"/>
    </source>
</evidence>
<evidence type="ECO:0000313" key="2">
    <source>
        <dbReference type="EMBL" id="RHW41462.1"/>
    </source>
</evidence>
<sequence length="86" mass="10031">MTGNGGKRVKLSRKAQRHAPTQDLPKRKLENFLKKARCMWYYGWINRIEGKILLLMREKGFCDKTAAISSQRGFFKWGAVIMRQKG</sequence>
<reference evidence="2 3" key="1">
    <citation type="journal article" date="2017" name="Int. J. Syst. Evol. Microbiol.">
        <title>Bacillus notoginsengisoli sp. nov., a novel bacterium isolated from the rhizosphere of Panax notoginseng.</title>
        <authorList>
            <person name="Zhang M.Y."/>
            <person name="Cheng J."/>
            <person name="Cai Y."/>
            <person name="Zhang T.Y."/>
            <person name="Wu Y.Y."/>
            <person name="Manikprabhu D."/>
            <person name="Li W.J."/>
            <person name="Zhang Y.X."/>
        </authorList>
    </citation>
    <scope>NUCLEOTIDE SEQUENCE [LARGE SCALE GENOMIC DNA]</scope>
    <source>
        <strain evidence="2 3">JCM 30743</strain>
    </source>
</reference>
<feature type="compositionally biased region" description="Basic residues" evidence="1">
    <location>
        <begin position="7"/>
        <end position="17"/>
    </location>
</feature>
<evidence type="ECO:0000313" key="3">
    <source>
        <dbReference type="Proteomes" id="UP000284416"/>
    </source>
</evidence>
<dbReference type="EMBL" id="QWEG01000004">
    <property type="protein sequence ID" value="RHW41462.1"/>
    <property type="molecule type" value="Genomic_DNA"/>
</dbReference>
<gene>
    <name evidence="2" type="ORF">D1B31_06965</name>
</gene>
<accession>A0A417YVQ3</accession>
<name>A0A417YVQ3_9BACI</name>
<feature type="region of interest" description="Disordered" evidence="1">
    <location>
        <begin position="1"/>
        <end position="23"/>
    </location>
</feature>
<comment type="caution">
    <text evidence="2">The sequence shown here is derived from an EMBL/GenBank/DDBJ whole genome shotgun (WGS) entry which is preliminary data.</text>
</comment>
<keyword evidence="3" id="KW-1185">Reference proteome</keyword>
<proteinExistence type="predicted"/>
<dbReference type="Proteomes" id="UP000284416">
    <property type="component" value="Unassembled WGS sequence"/>
</dbReference>
<protein>
    <submittedName>
        <fullName evidence="2">Uncharacterized protein</fullName>
    </submittedName>
</protein>
<organism evidence="2 3">
    <name type="scientific">Neobacillus notoginsengisoli</name>
    <dbReference type="NCBI Taxonomy" id="1578198"/>
    <lineage>
        <taxon>Bacteria</taxon>
        <taxon>Bacillati</taxon>
        <taxon>Bacillota</taxon>
        <taxon>Bacilli</taxon>
        <taxon>Bacillales</taxon>
        <taxon>Bacillaceae</taxon>
        <taxon>Neobacillus</taxon>
    </lineage>
</organism>
<dbReference type="AlphaFoldDB" id="A0A417YVQ3"/>